<dbReference type="InterPro" id="IPR011608">
    <property type="entry name" value="PRD"/>
</dbReference>
<dbReference type="InterPro" id="IPR036662">
    <property type="entry name" value="PTS_EIIA_man-typ_sf"/>
</dbReference>
<dbReference type="InterPro" id="IPR004701">
    <property type="entry name" value="PTS_EIIA_man-typ"/>
</dbReference>
<dbReference type="Proteomes" id="UP000198847">
    <property type="component" value="Unassembled WGS sequence"/>
</dbReference>
<organism evidence="8 9">
    <name type="scientific">Propionispora vibrioides</name>
    <dbReference type="NCBI Taxonomy" id="112903"/>
    <lineage>
        <taxon>Bacteria</taxon>
        <taxon>Bacillati</taxon>
        <taxon>Bacillota</taxon>
        <taxon>Negativicutes</taxon>
        <taxon>Selenomonadales</taxon>
        <taxon>Sporomusaceae</taxon>
        <taxon>Propionispora</taxon>
    </lineage>
</organism>
<feature type="domain" description="PTS EIIA type-4" evidence="6">
    <location>
        <begin position="558"/>
        <end position="694"/>
    </location>
</feature>
<dbReference type="InterPro" id="IPR036634">
    <property type="entry name" value="PRD_sf"/>
</dbReference>
<dbReference type="SUPFAM" id="SSF63520">
    <property type="entry name" value="PTS-regulatory domain, PRD"/>
    <property type="match status" value="1"/>
</dbReference>
<sequence length="918" mass="103881">MTNKEAVYCKLKELSETMDGIKQCGFTAQEIAEQLSLQRNIASHLLNELTKEGVVMKINTRPVYFLDQKTYLARQKELKLVTQYLLKSDSMDQEKGGRDVFKEVIGCNGSLRYSIEQCKAAVSYPPQGLPLLLVGHSGVGKSFLAKLVYEYAKATKVIEEKAPFIVFNCAEYANNPELLSGILFGHCKGAYTGADSDSTGLIEVADGGFLFLDEIHRLPPTGQEKLFLFLDQGIFRRLGESGRDRQAQVRLMFATTEDPEDNFLQTFLRRIPLVVRIPTFQERPLKEKMELIYTFYKKEAVAIKKDVSISNQAVDILLNSTAGGNIGKLRNAIKLSCANAYNHGPGSKGKDIKVKINHLPKDVLHAYEGVITNKLNGEDVLVSCSEKNDFSYITHDKQNTLHIHEELALIINKLAQQEVTQEEFFTRSLQLFNELIDYIVFHEVDRAVTAVIFNSIQKIVEHVLIGMQANYGLKHYGNSVEVLTYLLVHFIEAKPTNEELSTEKLIDSLSKQYYKEHKISLMLLEAVGKNLDIPFDPVVLVYLMIYIRSINREASLDQANAIIIAHGYSTASSIASVANRLLENYVFEAIDMPFELSAAEIGQKLYAYMKTIDSSRGMIILVDMGSLEHIYQQIVGDFYGDIVMINNISTQLALSVGERILKGQPLEQIAREAVAANVCRYNYLASQKKKPNAIITTCFTGIGIAKKIKILLNKCFVNDEVRVIAYDFDRLKGNGKTDAIFRQYDVKLIIGTDDPKIENTPYISLEDLIMKQGEAVLTSALSRVVNEDIIDKINAEVLKSFTLYNVLNYLTILNPDKIIDQVEQSLYTLELSLGSKFPNNLKISLYIHMCCMIERLLIKEKDVKYTEPDELKECNPEFAKLVKKSFLPIEQFYKIEIPDSEIRIIYLSIKKRMSHFPY</sequence>
<gene>
    <name evidence="8" type="ORF">SAMN04490178_13731</name>
</gene>
<dbReference type="CDD" id="cd00009">
    <property type="entry name" value="AAA"/>
    <property type="match status" value="1"/>
</dbReference>
<dbReference type="OrthoDB" id="9765164at2"/>
<dbReference type="PROSITE" id="PS51372">
    <property type="entry name" value="PRD_2"/>
    <property type="match status" value="2"/>
</dbReference>
<dbReference type="AlphaFoldDB" id="A0A1H8Y1X8"/>
<dbReference type="Pfam" id="PF00158">
    <property type="entry name" value="Sigma54_activat"/>
    <property type="match status" value="1"/>
</dbReference>
<dbReference type="SMART" id="SM00382">
    <property type="entry name" value="AAA"/>
    <property type="match status" value="1"/>
</dbReference>
<name>A0A1H8Y1X8_9FIRM</name>
<keyword evidence="3" id="KW-0067">ATP-binding</keyword>
<keyword evidence="1" id="KW-0808">Transferase</keyword>
<keyword evidence="4" id="KW-0238">DNA-binding</keyword>
<dbReference type="Gene3D" id="3.40.50.300">
    <property type="entry name" value="P-loop containing nucleotide triphosphate hydrolases"/>
    <property type="match status" value="1"/>
</dbReference>
<dbReference type="EMBL" id="FODY01000037">
    <property type="protein sequence ID" value="SEP46047.1"/>
    <property type="molecule type" value="Genomic_DNA"/>
</dbReference>
<reference evidence="8 9" key="1">
    <citation type="submission" date="2016-10" db="EMBL/GenBank/DDBJ databases">
        <authorList>
            <person name="de Groot N.N."/>
        </authorList>
    </citation>
    <scope>NUCLEOTIDE SEQUENCE [LARGE SCALE GENOMIC DNA]</scope>
    <source>
        <strain evidence="8 9">DSM 13305</strain>
    </source>
</reference>
<dbReference type="GO" id="GO:0003677">
    <property type="term" value="F:DNA binding"/>
    <property type="evidence" value="ECO:0007669"/>
    <property type="project" value="UniProtKB-KW"/>
</dbReference>
<dbReference type="GO" id="GO:0009401">
    <property type="term" value="P:phosphoenolpyruvate-dependent sugar phosphotransferase system"/>
    <property type="evidence" value="ECO:0007669"/>
    <property type="project" value="InterPro"/>
</dbReference>
<evidence type="ECO:0000313" key="8">
    <source>
        <dbReference type="EMBL" id="SEP46047.1"/>
    </source>
</evidence>
<accession>A0A1H8Y1X8</accession>
<evidence type="ECO:0000256" key="2">
    <source>
        <dbReference type="ARBA" id="ARBA00022741"/>
    </source>
</evidence>
<evidence type="ECO:0000259" key="6">
    <source>
        <dbReference type="PROSITE" id="PS51096"/>
    </source>
</evidence>
<dbReference type="GO" id="GO:0016020">
    <property type="term" value="C:membrane"/>
    <property type="evidence" value="ECO:0007669"/>
    <property type="project" value="InterPro"/>
</dbReference>
<dbReference type="InterPro" id="IPR002078">
    <property type="entry name" value="Sigma_54_int"/>
</dbReference>
<evidence type="ECO:0000259" key="7">
    <source>
        <dbReference type="PROSITE" id="PS51372"/>
    </source>
</evidence>
<dbReference type="RefSeq" id="WP_091751893.1">
    <property type="nucleotide sequence ID" value="NZ_FODY01000037.1"/>
</dbReference>
<dbReference type="Gene3D" id="1.10.1790.10">
    <property type="entry name" value="PRD domain"/>
    <property type="match status" value="1"/>
</dbReference>
<evidence type="ECO:0000256" key="1">
    <source>
        <dbReference type="ARBA" id="ARBA00022679"/>
    </source>
</evidence>
<dbReference type="PROSITE" id="PS50045">
    <property type="entry name" value="SIGMA54_INTERACT_4"/>
    <property type="match status" value="1"/>
</dbReference>
<dbReference type="SUPFAM" id="SSF52540">
    <property type="entry name" value="P-loop containing nucleoside triphosphate hydrolases"/>
    <property type="match status" value="1"/>
</dbReference>
<keyword evidence="2" id="KW-0547">Nucleotide-binding</keyword>
<feature type="domain" description="Sigma-54 factor interaction" evidence="5">
    <location>
        <begin position="104"/>
        <end position="338"/>
    </location>
</feature>
<dbReference type="PANTHER" id="PTHR32071">
    <property type="entry name" value="TRANSCRIPTIONAL REGULATORY PROTEIN"/>
    <property type="match status" value="1"/>
</dbReference>
<dbReference type="SUPFAM" id="SSF46785">
    <property type="entry name" value="Winged helix' DNA-binding domain"/>
    <property type="match status" value="1"/>
</dbReference>
<evidence type="ECO:0000256" key="3">
    <source>
        <dbReference type="ARBA" id="ARBA00022840"/>
    </source>
</evidence>
<dbReference type="SUPFAM" id="SSF53062">
    <property type="entry name" value="PTS system fructose IIA component-like"/>
    <property type="match status" value="1"/>
</dbReference>
<keyword evidence="9" id="KW-1185">Reference proteome</keyword>
<evidence type="ECO:0000313" key="9">
    <source>
        <dbReference type="Proteomes" id="UP000198847"/>
    </source>
</evidence>
<evidence type="ECO:0000256" key="4">
    <source>
        <dbReference type="ARBA" id="ARBA00023125"/>
    </source>
</evidence>
<dbReference type="GO" id="GO:0006355">
    <property type="term" value="P:regulation of DNA-templated transcription"/>
    <property type="evidence" value="ECO:0007669"/>
    <property type="project" value="InterPro"/>
</dbReference>
<feature type="domain" description="PRD" evidence="7">
    <location>
        <begin position="447"/>
        <end position="557"/>
    </location>
</feature>
<dbReference type="PROSITE" id="PS51096">
    <property type="entry name" value="PTS_EIIA_TYPE_4"/>
    <property type="match status" value="1"/>
</dbReference>
<dbReference type="STRING" id="112903.SAMN04490178_13731"/>
<dbReference type="GO" id="GO:0016740">
    <property type="term" value="F:transferase activity"/>
    <property type="evidence" value="ECO:0007669"/>
    <property type="project" value="UniProtKB-KW"/>
</dbReference>
<dbReference type="Pfam" id="PF00874">
    <property type="entry name" value="PRD"/>
    <property type="match status" value="1"/>
</dbReference>
<dbReference type="InterPro" id="IPR003593">
    <property type="entry name" value="AAA+_ATPase"/>
</dbReference>
<dbReference type="PANTHER" id="PTHR32071:SF38">
    <property type="entry name" value="PSP OPERON TRANSCRIPTIONAL ACTIVATOR"/>
    <property type="match status" value="1"/>
</dbReference>
<dbReference type="Pfam" id="PF03610">
    <property type="entry name" value="EIIA-man"/>
    <property type="match status" value="1"/>
</dbReference>
<protein>
    <submittedName>
        <fullName evidence="8">Transcriptional regulatory protein LevR, contains PRD, AAA+ and EIIA domains</fullName>
    </submittedName>
</protein>
<dbReference type="GO" id="GO:0005524">
    <property type="term" value="F:ATP binding"/>
    <property type="evidence" value="ECO:0007669"/>
    <property type="project" value="UniProtKB-KW"/>
</dbReference>
<dbReference type="InterPro" id="IPR027417">
    <property type="entry name" value="P-loop_NTPase"/>
</dbReference>
<proteinExistence type="predicted"/>
<dbReference type="InterPro" id="IPR036390">
    <property type="entry name" value="WH_DNA-bd_sf"/>
</dbReference>
<evidence type="ECO:0000259" key="5">
    <source>
        <dbReference type="PROSITE" id="PS50045"/>
    </source>
</evidence>
<feature type="domain" description="PRD" evidence="7">
    <location>
        <begin position="813"/>
        <end position="918"/>
    </location>
</feature>
<dbReference type="Gene3D" id="3.40.50.510">
    <property type="entry name" value="Phosphotransferase system, mannose-type IIA component"/>
    <property type="match status" value="1"/>
</dbReference>